<protein>
    <submittedName>
        <fullName evidence="2">Uncharacterized protein</fullName>
    </submittedName>
</protein>
<organism evidence="2 3">
    <name type="scientific">Polyplosphaeria fusca</name>
    <dbReference type="NCBI Taxonomy" id="682080"/>
    <lineage>
        <taxon>Eukaryota</taxon>
        <taxon>Fungi</taxon>
        <taxon>Dikarya</taxon>
        <taxon>Ascomycota</taxon>
        <taxon>Pezizomycotina</taxon>
        <taxon>Dothideomycetes</taxon>
        <taxon>Pleosporomycetidae</taxon>
        <taxon>Pleosporales</taxon>
        <taxon>Tetraplosphaeriaceae</taxon>
        <taxon>Polyplosphaeria</taxon>
    </lineage>
</organism>
<dbReference type="EMBL" id="ML996109">
    <property type="protein sequence ID" value="KAF2738368.1"/>
    <property type="molecule type" value="Genomic_DNA"/>
</dbReference>
<reference evidence="2" key="1">
    <citation type="journal article" date="2020" name="Stud. Mycol.">
        <title>101 Dothideomycetes genomes: a test case for predicting lifestyles and emergence of pathogens.</title>
        <authorList>
            <person name="Haridas S."/>
            <person name="Albert R."/>
            <person name="Binder M."/>
            <person name="Bloem J."/>
            <person name="Labutti K."/>
            <person name="Salamov A."/>
            <person name="Andreopoulos B."/>
            <person name="Baker S."/>
            <person name="Barry K."/>
            <person name="Bills G."/>
            <person name="Bluhm B."/>
            <person name="Cannon C."/>
            <person name="Castanera R."/>
            <person name="Culley D."/>
            <person name="Daum C."/>
            <person name="Ezra D."/>
            <person name="Gonzalez J."/>
            <person name="Henrissat B."/>
            <person name="Kuo A."/>
            <person name="Liang C."/>
            <person name="Lipzen A."/>
            <person name="Lutzoni F."/>
            <person name="Magnuson J."/>
            <person name="Mondo S."/>
            <person name="Nolan M."/>
            <person name="Ohm R."/>
            <person name="Pangilinan J."/>
            <person name="Park H.-J."/>
            <person name="Ramirez L."/>
            <person name="Alfaro M."/>
            <person name="Sun H."/>
            <person name="Tritt A."/>
            <person name="Yoshinaga Y."/>
            <person name="Zwiers L.-H."/>
            <person name="Turgeon B."/>
            <person name="Goodwin S."/>
            <person name="Spatafora J."/>
            <person name="Crous P."/>
            <person name="Grigoriev I."/>
        </authorList>
    </citation>
    <scope>NUCLEOTIDE SEQUENCE</scope>
    <source>
        <strain evidence="2">CBS 125425</strain>
    </source>
</reference>
<dbReference type="PANTHER" id="PTHR42354">
    <property type="entry name" value="C2H2-TYPE DOMAIN-CONTAINING PROTEIN"/>
    <property type="match status" value="1"/>
</dbReference>
<proteinExistence type="predicted"/>
<dbReference type="Proteomes" id="UP000799444">
    <property type="component" value="Unassembled WGS sequence"/>
</dbReference>
<evidence type="ECO:0000256" key="1">
    <source>
        <dbReference type="SAM" id="MobiDB-lite"/>
    </source>
</evidence>
<evidence type="ECO:0000313" key="3">
    <source>
        <dbReference type="Proteomes" id="UP000799444"/>
    </source>
</evidence>
<feature type="region of interest" description="Disordered" evidence="1">
    <location>
        <begin position="65"/>
        <end position="113"/>
    </location>
</feature>
<feature type="region of interest" description="Disordered" evidence="1">
    <location>
        <begin position="255"/>
        <end position="275"/>
    </location>
</feature>
<dbReference type="PANTHER" id="PTHR42354:SF1">
    <property type="entry name" value="C2H2-TYPE DOMAIN-CONTAINING PROTEIN"/>
    <property type="match status" value="1"/>
</dbReference>
<dbReference type="AlphaFoldDB" id="A0A9P4R7Q8"/>
<comment type="caution">
    <text evidence="2">The sequence shown here is derived from an EMBL/GenBank/DDBJ whole genome shotgun (WGS) entry which is preliminary data.</text>
</comment>
<accession>A0A9P4R7Q8</accession>
<sequence>MRRPASSYTLSASVNKPKMTSQITIVEPAKTTSDNEFVVEKLCDTLSKSFATAEDLFKRLNDLRHNNERSPSRQRGSLYHRRDSSSDGLNLDPRRDSFHRWSSRSRSRGRMDEDAEEFYKSRMRMAHTYDKHYNKYGDEMARGDLAAQNELQSQIIFQQQGIIAAYNIVSSPSPRRGDILYHLDQLRINTRTARSMAIDALEALTRRIRAQTRRSPSPAVGGLPYPEGDMDRIVIRSKSPGREGTLKTIQYDALSPPAYHLSPPHKPRSVGSDSTSSSLYCPYARDLQNDPHQPLSDDYKAEGNGQCPYCRFYIATSAGRSWEFSKIDGQDRKRGRGRQFMMSNRFVIKSHRDGGGYACLLCSKHRKADTGCKDVNALVEHIRREHSIGEIVDEVDIEEVD</sequence>
<name>A0A9P4R7Q8_9PLEO</name>
<gene>
    <name evidence="2" type="ORF">EJ04DRAFT_520335</name>
</gene>
<evidence type="ECO:0000313" key="2">
    <source>
        <dbReference type="EMBL" id="KAF2738368.1"/>
    </source>
</evidence>
<keyword evidence="3" id="KW-1185">Reference proteome</keyword>
<dbReference type="OrthoDB" id="5309037at2759"/>